<reference evidence="1" key="1">
    <citation type="submission" date="2018-02" db="EMBL/GenBank/DDBJ databases">
        <title>Rhizophora mucronata_Transcriptome.</title>
        <authorList>
            <person name="Meera S.P."/>
            <person name="Sreeshan A."/>
            <person name="Augustine A."/>
        </authorList>
    </citation>
    <scope>NUCLEOTIDE SEQUENCE</scope>
    <source>
        <tissue evidence="1">Leaf</tissue>
    </source>
</reference>
<accession>A0A2P2J2W5</accession>
<evidence type="ECO:0000313" key="1">
    <source>
        <dbReference type="EMBL" id="MBW87818.1"/>
    </source>
</evidence>
<dbReference type="EMBL" id="GGEC01007335">
    <property type="protein sequence ID" value="MBW87818.1"/>
    <property type="molecule type" value="Transcribed_RNA"/>
</dbReference>
<organism evidence="1">
    <name type="scientific">Rhizophora mucronata</name>
    <name type="common">Asiatic mangrove</name>
    <dbReference type="NCBI Taxonomy" id="61149"/>
    <lineage>
        <taxon>Eukaryota</taxon>
        <taxon>Viridiplantae</taxon>
        <taxon>Streptophyta</taxon>
        <taxon>Embryophyta</taxon>
        <taxon>Tracheophyta</taxon>
        <taxon>Spermatophyta</taxon>
        <taxon>Magnoliopsida</taxon>
        <taxon>eudicotyledons</taxon>
        <taxon>Gunneridae</taxon>
        <taxon>Pentapetalae</taxon>
        <taxon>rosids</taxon>
        <taxon>fabids</taxon>
        <taxon>Malpighiales</taxon>
        <taxon>Rhizophoraceae</taxon>
        <taxon>Rhizophora</taxon>
    </lineage>
</organism>
<proteinExistence type="predicted"/>
<name>A0A2P2J2W5_RHIMU</name>
<sequence>MLMMVEKTLNLLMDAEKESKMDSYKPSSAMAIVSLVLVFLYAM</sequence>
<protein>
    <submittedName>
        <fullName evidence="1">Uncharacterized protein</fullName>
    </submittedName>
</protein>
<dbReference type="AlphaFoldDB" id="A0A2P2J2W5"/>